<protein>
    <submittedName>
        <fullName evidence="8">Phospholipase_D-nuclease N-terminal</fullName>
    </submittedName>
</protein>
<feature type="transmembrane region" description="Helical" evidence="6">
    <location>
        <begin position="12"/>
        <end position="31"/>
    </location>
</feature>
<keyword evidence="2" id="KW-1003">Cell membrane</keyword>
<keyword evidence="4 6" id="KW-1133">Transmembrane helix</keyword>
<dbReference type="EMBL" id="FNJN01000003">
    <property type="protein sequence ID" value="SDO98218.1"/>
    <property type="molecule type" value="Genomic_DNA"/>
</dbReference>
<sequence length="73" mass="7773">MNPLMPAAYDLVWSAVALVAFGFAVSAIGSLSRRARHLPSTVVLMWALVISVVPVLGPVSWLAAGRRARVSRS</sequence>
<proteinExistence type="predicted"/>
<evidence type="ECO:0000256" key="2">
    <source>
        <dbReference type="ARBA" id="ARBA00022475"/>
    </source>
</evidence>
<evidence type="ECO:0000256" key="6">
    <source>
        <dbReference type="SAM" id="Phobius"/>
    </source>
</evidence>
<feature type="domain" description="Cardiolipin synthase N-terminal" evidence="7">
    <location>
        <begin position="25"/>
        <end position="66"/>
    </location>
</feature>
<dbReference type="Pfam" id="PF13396">
    <property type="entry name" value="PLDc_N"/>
    <property type="match status" value="1"/>
</dbReference>
<evidence type="ECO:0000256" key="4">
    <source>
        <dbReference type="ARBA" id="ARBA00022989"/>
    </source>
</evidence>
<feature type="transmembrane region" description="Helical" evidence="6">
    <location>
        <begin position="43"/>
        <end position="64"/>
    </location>
</feature>
<comment type="subcellular location">
    <subcellularLocation>
        <location evidence="1">Cell membrane</location>
        <topology evidence="1">Multi-pass membrane protein</topology>
    </subcellularLocation>
</comment>
<dbReference type="GO" id="GO:0005886">
    <property type="term" value="C:plasma membrane"/>
    <property type="evidence" value="ECO:0007669"/>
    <property type="project" value="UniProtKB-SubCell"/>
</dbReference>
<evidence type="ECO:0000256" key="5">
    <source>
        <dbReference type="ARBA" id="ARBA00023136"/>
    </source>
</evidence>
<dbReference type="AlphaFoldDB" id="A0A1H0P0E1"/>
<evidence type="ECO:0000256" key="1">
    <source>
        <dbReference type="ARBA" id="ARBA00004651"/>
    </source>
</evidence>
<reference evidence="8 9" key="1">
    <citation type="submission" date="2016-10" db="EMBL/GenBank/DDBJ databases">
        <authorList>
            <person name="de Groot N.N."/>
        </authorList>
    </citation>
    <scope>NUCLEOTIDE SEQUENCE [LARGE SCALE GENOMIC DNA]</scope>
    <source>
        <strain evidence="8 9">StLB037</strain>
    </source>
</reference>
<accession>A0A1H0P0E1</accession>
<keyword evidence="3 6" id="KW-0812">Transmembrane</keyword>
<dbReference type="InterPro" id="IPR027379">
    <property type="entry name" value="CLS_N"/>
</dbReference>
<gene>
    <name evidence="8" type="ORF">SAMN04487788_1656</name>
</gene>
<evidence type="ECO:0000313" key="9">
    <source>
        <dbReference type="Proteomes" id="UP000186456"/>
    </source>
</evidence>
<name>A0A1H0P0E1_MICTS</name>
<evidence type="ECO:0000313" key="8">
    <source>
        <dbReference type="EMBL" id="SDO98218.1"/>
    </source>
</evidence>
<evidence type="ECO:0000256" key="3">
    <source>
        <dbReference type="ARBA" id="ARBA00022692"/>
    </source>
</evidence>
<organism evidence="8 9">
    <name type="scientific">Microbacterium testaceum (strain StLB037)</name>
    <dbReference type="NCBI Taxonomy" id="979556"/>
    <lineage>
        <taxon>Bacteria</taxon>
        <taxon>Bacillati</taxon>
        <taxon>Actinomycetota</taxon>
        <taxon>Actinomycetes</taxon>
        <taxon>Micrococcales</taxon>
        <taxon>Microbacteriaceae</taxon>
        <taxon>Microbacterium</taxon>
    </lineage>
</organism>
<dbReference type="Proteomes" id="UP000186456">
    <property type="component" value="Unassembled WGS sequence"/>
</dbReference>
<evidence type="ECO:0000259" key="7">
    <source>
        <dbReference type="Pfam" id="PF13396"/>
    </source>
</evidence>
<keyword evidence="5 6" id="KW-0472">Membrane</keyword>